<comment type="caution">
    <text evidence="2">The sequence shown here is derived from an EMBL/GenBank/DDBJ whole genome shotgun (WGS) entry which is preliminary data.</text>
</comment>
<evidence type="ECO:0000256" key="1">
    <source>
        <dbReference type="SAM" id="MobiDB-lite"/>
    </source>
</evidence>
<feature type="compositionally biased region" description="Basic and acidic residues" evidence="1">
    <location>
        <begin position="71"/>
        <end position="87"/>
    </location>
</feature>
<keyword evidence="3" id="KW-1185">Reference proteome</keyword>
<evidence type="ECO:0000313" key="2">
    <source>
        <dbReference type="EMBL" id="RFU26862.1"/>
    </source>
</evidence>
<evidence type="ECO:0000313" key="3">
    <source>
        <dbReference type="Proteomes" id="UP000258309"/>
    </source>
</evidence>
<protein>
    <submittedName>
        <fullName evidence="2">Uncharacterized protein</fullName>
    </submittedName>
</protein>
<dbReference type="EMBL" id="NCSJ02000236">
    <property type="protein sequence ID" value="RFU26862.1"/>
    <property type="molecule type" value="Genomic_DNA"/>
</dbReference>
<feature type="non-terminal residue" evidence="2">
    <location>
        <position position="1"/>
    </location>
</feature>
<sequence>MTIAIDDKVIVIEVINKKEKEKKLKNLPIKTKNTNKVNINEYLEKRIKDNDYVNNLKIVFNNDEDEEEDKDKEIKDFIVNDNNKEKDDNEDDDNEDNKEEEEEDEDDKKIEDYISNNK</sequence>
<feature type="compositionally biased region" description="Acidic residues" evidence="1">
    <location>
        <begin position="88"/>
        <end position="106"/>
    </location>
</feature>
<name>A0A3E2H0U4_SCYLI</name>
<feature type="non-terminal residue" evidence="2">
    <location>
        <position position="118"/>
    </location>
</feature>
<accession>A0A3E2H0U4</accession>
<organism evidence="2 3">
    <name type="scientific">Scytalidium lignicola</name>
    <name type="common">Hyphomycete</name>
    <dbReference type="NCBI Taxonomy" id="5539"/>
    <lineage>
        <taxon>Eukaryota</taxon>
        <taxon>Fungi</taxon>
        <taxon>Dikarya</taxon>
        <taxon>Ascomycota</taxon>
        <taxon>Pezizomycotina</taxon>
        <taxon>Leotiomycetes</taxon>
        <taxon>Leotiomycetes incertae sedis</taxon>
        <taxon>Scytalidium</taxon>
    </lineage>
</organism>
<proteinExistence type="predicted"/>
<dbReference type="Proteomes" id="UP000258309">
    <property type="component" value="Unassembled WGS sequence"/>
</dbReference>
<feature type="region of interest" description="Disordered" evidence="1">
    <location>
        <begin position="61"/>
        <end position="118"/>
    </location>
</feature>
<reference evidence="2 3" key="1">
    <citation type="submission" date="2018-05" db="EMBL/GenBank/DDBJ databases">
        <title>Draft genome sequence of Scytalidium lignicola DSM 105466, a ubiquitous saprotrophic fungus.</title>
        <authorList>
            <person name="Buettner E."/>
            <person name="Gebauer A.M."/>
            <person name="Hofrichter M."/>
            <person name="Liers C."/>
            <person name="Kellner H."/>
        </authorList>
    </citation>
    <scope>NUCLEOTIDE SEQUENCE [LARGE SCALE GENOMIC DNA]</scope>
    <source>
        <strain evidence="2 3">DSM 105466</strain>
    </source>
</reference>
<gene>
    <name evidence="2" type="ORF">B7463_g9490</name>
</gene>
<dbReference type="AlphaFoldDB" id="A0A3E2H0U4"/>